<sequence>MTSAPDPRTAPRTRQPSRAARWSRSRAARWAVPTGLAVAVVGAGLVAPVVAAAEPDLPERTAAELIDDLQTAEVAGLSGTLVHRADLGLPSLAGLTGQGGGPGGSTDALSLLDGEHTLRVWAVGPDRSRVSLHGEMGELTAVSDGEDLWTWSSDDRLATRYLLPDDGPGTPAADLRARVDAVVPPLTPREVTDLLLEAVGPSTDVTVGDPVTVAGRPAHQLVLTPRADGSLVESVRIAVDAADRVPTRVQVFAVGHEPPALEVGFTSLSLVPPDEETVTFTPPPGATVEEVDLRQAAEDATAPHGGAQDPGAGTTGPGDGPPVDLVGDGWASVLVASLPPGALEALAQGAAGMPAPESEDGASFGPRHGGDDDADVPPTAQVALLLESLPAVEGDWGTGRLLTSRLLSVLVADDGRVVVGAVDRTTLEAALTRSASPGPTGPTG</sequence>
<feature type="region of interest" description="Disordered" evidence="1">
    <location>
        <begin position="299"/>
        <end position="326"/>
    </location>
</feature>
<dbReference type="InterPro" id="IPR029046">
    <property type="entry name" value="LolA/LolB/LppX"/>
</dbReference>
<dbReference type="SUPFAM" id="SSF89392">
    <property type="entry name" value="Prokaryotic lipoproteins and lipoprotein localization factors"/>
    <property type="match status" value="1"/>
</dbReference>
<comment type="caution">
    <text evidence="2">The sequence shown here is derived from an EMBL/GenBank/DDBJ whole genome shotgun (WGS) entry which is preliminary data.</text>
</comment>
<dbReference type="Proteomes" id="UP000019753">
    <property type="component" value="Unassembled WGS sequence"/>
</dbReference>
<evidence type="ECO:0000313" key="3">
    <source>
        <dbReference type="Proteomes" id="UP000019753"/>
    </source>
</evidence>
<dbReference type="PANTHER" id="PTHR37507">
    <property type="entry name" value="SPORULATION PROTEIN YDCC"/>
    <property type="match status" value="1"/>
</dbReference>
<dbReference type="Gene3D" id="2.50.20.10">
    <property type="entry name" value="Lipoprotein localisation LolA/LolB/LppX"/>
    <property type="match status" value="1"/>
</dbReference>
<evidence type="ECO:0008006" key="4">
    <source>
        <dbReference type="Google" id="ProtNLM"/>
    </source>
</evidence>
<gene>
    <name evidence="2" type="ORF">N866_18735</name>
</gene>
<accession>A0A021VRD3</accession>
<dbReference type="InterPro" id="IPR052944">
    <property type="entry name" value="Sporulation_related"/>
</dbReference>
<protein>
    <recommendedName>
        <fullName evidence="4">MucB/RseB N-terminal domain-containing protein</fullName>
    </recommendedName>
</protein>
<organism evidence="2 3">
    <name type="scientific">Actinotalea ferrariae CF5-4</name>
    <dbReference type="NCBI Taxonomy" id="948458"/>
    <lineage>
        <taxon>Bacteria</taxon>
        <taxon>Bacillati</taxon>
        <taxon>Actinomycetota</taxon>
        <taxon>Actinomycetes</taxon>
        <taxon>Micrococcales</taxon>
        <taxon>Cellulomonadaceae</taxon>
        <taxon>Actinotalea</taxon>
    </lineage>
</organism>
<keyword evidence="3" id="KW-1185">Reference proteome</keyword>
<evidence type="ECO:0000313" key="2">
    <source>
        <dbReference type="EMBL" id="EYR63696.1"/>
    </source>
</evidence>
<evidence type="ECO:0000256" key="1">
    <source>
        <dbReference type="SAM" id="MobiDB-lite"/>
    </source>
</evidence>
<name>A0A021VRD3_9CELL</name>
<dbReference type="EMBL" id="AXCW01000075">
    <property type="protein sequence ID" value="EYR63696.1"/>
    <property type="molecule type" value="Genomic_DNA"/>
</dbReference>
<proteinExistence type="predicted"/>
<feature type="region of interest" description="Disordered" evidence="1">
    <location>
        <begin position="1"/>
        <end position="25"/>
    </location>
</feature>
<feature type="region of interest" description="Disordered" evidence="1">
    <location>
        <begin position="349"/>
        <end position="377"/>
    </location>
</feature>
<reference evidence="2 3" key="1">
    <citation type="submission" date="2014-01" db="EMBL/GenBank/DDBJ databases">
        <title>Actinotalea ferrariae CF5-4.</title>
        <authorList>
            <person name="Chen F."/>
            <person name="Li Y."/>
            <person name="Wang G."/>
        </authorList>
    </citation>
    <scope>NUCLEOTIDE SEQUENCE [LARGE SCALE GENOMIC DNA]</scope>
    <source>
        <strain evidence="2 3">CF5-4</strain>
    </source>
</reference>
<dbReference type="AlphaFoldDB" id="A0A021VRD3"/>
<dbReference type="RefSeq" id="WP_052022663.1">
    <property type="nucleotide sequence ID" value="NZ_AXCW01000075.1"/>
</dbReference>
<dbReference type="PANTHER" id="PTHR37507:SF2">
    <property type="entry name" value="SPORULATION PROTEIN YDCC"/>
    <property type="match status" value="1"/>
</dbReference>